<organism evidence="1 2">
    <name type="scientific">Caerostris extrusa</name>
    <name type="common">Bark spider</name>
    <name type="synonym">Caerostris bankana</name>
    <dbReference type="NCBI Taxonomy" id="172846"/>
    <lineage>
        <taxon>Eukaryota</taxon>
        <taxon>Metazoa</taxon>
        <taxon>Ecdysozoa</taxon>
        <taxon>Arthropoda</taxon>
        <taxon>Chelicerata</taxon>
        <taxon>Arachnida</taxon>
        <taxon>Araneae</taxon>
        <taxon>Araneomorphae</taxon>
        <taxon>Entelegynae</taxon>
        <taxon>Araneoidea</taxon>
        <taxon>Araneidae</taxon>
        <taxon>Caerostris</taxon>
    </lineage>
</organism>
<comment type="caution">
    <text evidence="1">The sequence shown here is derived from an EMBL/GenBank/DDBJ whole genome shotgun (WGS) entry which is preliminary data.</text>
</comment>
<dbReference type="AlphaFoldDB" id="A0AAV4WF91"/>
<keyword evidence="2" id="KW-1185">Reference proteome</keyword>
<evidence type="ECO:0000313" key="2">
    <source>
        <dbReference type="Proteomes" id="UP001054945"/>
    </source>
</evidence>
<sequence>MESKGFITSNTRAIIKNAFQNSTLVTPRRVFKEWEEWWCHYEMTLLMDGKLVIGIVAVISPRMQLKELGLNPNKHHRMFLPRLNRSCPRYIYRQESLSVGFDGVSGEKKDKGAKAV</sequence>
<gene>
    <name evidence="1" type="ORF">CEXT_240491</name>
</gene>
<dbReference type="Proteomes" id="UP001054945">
    <property type="component" value="Unassembled WGS sequence"/>
</dbReference>
<protein>
    <submittedName>
        <fullName evidence="1">Uncharacterized protein</fullName>
    </submittedName>
</protein>
<dbReference type="EMBL" id="BPLR01016129">
    <property type="protein sequence ID" value="GIY81462.1"/>
    <property type="molecule type" value="Genomic_DNA"/>
</dbReference>
<evidence type="ECO:0000313" key="1">
    <source>
        <dbReference type="EMBL" id="GIY81462.1"/>
    </source>
</evidence>
<name>A0AAV4WF91_CAEEX</name>
<reference evidence="1 2" key="1">
    <citation type="submission" date="2021-06" db="EMBL/GenBank/DDBJ databases">
        <title>Caerostris extrusa draft genome.</title>
        <authorList>
            <person name="Kono N."/>
            <person name="Arakawa K."/>
        </authorList>
    </citation>
    <scope>NUCLEOTIDE SEQUENCE [LARGE SCALE GENOMIC DNA]</scope>
</reference>
<proteinExistence type="predicted"/>
<accession>A0AAV4WF91</accession>